<dbReference type="AlphaFoldDB" id="A0A4R6C2P7"/>
<reference evidence="1 2" key="1">
    <citation type="submission" date="2019-01" db="EMBL/GenBank/DDBJ databases">
        <title>Draft genome sequences of the type strains of six Macrococcus species.</title>
        <authorList>
            <person name="Mazhar S."/>
            <person name="Altermann E."/>
            <person name="Hill C."/>
            <person name="Mcauliffe O."/>
        </authorList>
    </citation>
    <scope>NUCLEOTIDE SEQUENCE [LARGE SCALE GENOMIC DNA]</scope>
    <source>
        <strain evidence="1 2">ATCC 51825</strain>
    </source>
</reference>
<dbReference type="OrthoDB" id="2404043at2"/>
<evidence type="ECO:0000313" key="2">
    <source>
        <dbReference type="Proteomes" id="UP000294843"/>
    </source>
</evidence>
<keyword evidence="2" id="KW-1185">Reference proteome</keyword>
<name>A0A4R6C2P7_9STAP</name>
<dbReference type="Proteomes" id="UP000294843">
    <property type="component" value="Unassembled WGS sequence"/>
</dbReference>
<comment type="caution">
    <text evidence="1">The sequence shown here is derived from an EMBL/GenBank/DDBJ whole genome shotgun (WGS) entry which is preliminary data.</text>
</comment>
<organism evidence="1 2">
    <name type="scientific">Macrococcus bovicus</name>
    <dbReference type="NCBI Taxonomy" id="69968"/>
    <lineage>
        <taxon>Bacteria</taxon>
        <taxon>Bacillati</taxon>
        <taxon>Bacillota</taxon>
        <taxon>Bacilli</taxon>
        <taxon>Bacillales</taxon>
        <taxon>Staphylococcaceae</taxon>
        <taxon>Macrococcus</taxon>
    </lineage>
</organism>
<sequence>MEECYLKYYHLLTKFNPAFISLKAQKMQDEINELYDLSVGTIKIDEVKGWYKGGWLVEDLAIRICEKKEQLDKFLKRAERDYEDFFEAADRAKPSHYLAVFKYQKTGKFNNREADKYNRFLLKLQEVREERTDKGYQCVEDYEELTADQVNILSSEIDAFTEYEIDYEAIKKQNKVDYWNIGFLDVETRKEHLEYKGRLKNGDPEAVKWFEHKEKFKKLRETERIAEYRASIKERQEKRQSWTEKEYGLINM</sequence>
<gene>
    <name evidence="1" type="ORF">ERX55_01485</name>
</gene>
<proteinExistence type="predicted"/>
<evidence type="ECO:0000313" key="1">
    <source>
        <dbReference type="EMBL" id="TDM15605.1"/>
    </source>
</evidence>
<dbReference type="RefSeq" id="WP_133450807.1">
    <property type="nucleotide sequence ID" value="NZ_SCWF01000001.1"/>
</dbReference>
<dbReference type="EMBL" id="SCWF01000001">
    <property type="protein sequence ID" value="TDM15605.1"/>
    <property type="molecule type" value="Genomic_DNA"/>
</dbReference>
<accession>A0A4R6C2P7</accession>
<protein>
    <submittedName>
        <fullName evidence="1">Uncharacterized protein</fullName>
    </submittedName>
</protein>